<feature type="domain" description="VWFA" evidence="1">
    <location>
        <begin position="32"/>
        <end position="222"/>
    </location>
</feature>
<comment type="caution">
    <text evidence="2">The sequence shown here is derived from an EMBL/GenBank/DDBJ whole genome shotgun (WGS) entry which is preliminary data.</text>
</comment>
<dbReference type="Gene3D" id="3.40.50.410">
    <property type="entry name" value="von Willebrand factor, type A domain"/>
    <property type="match status" value="1"/>
</dbReference>
<dbReference type="EMBL" id="QRDZ01000005">
    <property type="protein sequence ID" value="RED85175.1"/>
    <property type="molecule type" value="Genomic_DNA"/>
</dbReference>
<name>A0A3D9KFB4_9BACL</name>
<dbReference type="SUPFAM" id="SSF53300">
    <property type="entry name" value="vWA-like"/>
    <property type="match status" value="1"/>
</dbReference>
<protein>
    <submittedName>
        <fullName evidence="2">Uncharacterized protein YegL</fullName>
    </submittedName>
</protein>
<dbReference type="AlphaFoldDB" id="A0A3D9KFB4"/>
<dbReference type="Proteomes" id="UP000256977">
    <property type="component" value="Unassembled WGS sequence"/>
</dbReference>
<dbReference type="InterPro" id="IPR019303">
    <property type="entry name" value="vWA_TerF_C"/>
</dbReference>
<evidence type="ECO:0000313" key="2">
    <source>
        <dbReference type="EMBL" id="RED85175.1"/>
    </source>
</evidence>
<gene>
    <name evidence="2" type="ORF">DFP98_105185</name>
</gene>
<dbReference type="Pfam" id="PF10138">
    <property type="entry name" value="vWA-TerF-like"/>
    <property type="match status" value="1"/>
</dbReference>
<proteinExistence type="predicted"/>
<accession>A0A3D9KFB4</accession>
<dbReference type="RefSeq" id="WP_116060177.1">
    <property type="nucleotide sequence ID" value="NZ_QRDZ01000005.1"/>
</dbReference>
<keyword evidence="3" id="KW-1185">Reference proteome</keyword>
<dbReference type="OrthoDB" id="5756874at2"/>
<evidence type="ECO:0000313" key="3">
    <source>
        <dbReference type="Proteomes" id="UP000256977"/>
    </source>
</evidence>
<sequence>MSIDLAKKNFIELKKKADDVASSLGLGNQKAKVALALDISGSMASTFKNGTVQKVVEELLALGVKFDDNQAIDIFLFGQHDYEVGELVESNFYGYVDNKIVKSYPLEAETRYAGVINRIVKKYTTEKKGFFRKATAINGPLEEPVFVIFITDGDNQDKPQTEKAIRAASKLGIFWQFVGIGNAGFQFLEKLDNLSGRFVDNANFFKINNITKIDETSLYTKLLQEFPDWIKTAREHQLIN</sequence>
<evidence type="ECO:0000259" key="1">
    <source>
        <dbReference type="PROSITE" id="PS50234"/>
    </source>
</evidence>
<dbReference type="PROSITE" id="PS50234">
    <property type="entry name" value="VWFA"/>
    <property type="match status" value="1"/>
</dbReference>
<dbReference type="InterPro" id="IPR036465">
    <property type="entry name" value="vWFA_dom_sf"/>
</dbReference>
<dbReference type="InterPro" id="IPR002035">
    <property type="entry name" value="VWF_A"/>
</dbReference>
<organism evidence="2 3">
    <name type="scientific">Cohnella phaseoli</name>
    <dbReference type="NCBI Taxonomy" id="456490"/>
    <lineage>
        <taxon>Bacteria</taxon>
        <taxon>Bacillati</taxon>
        <taxon>Bacillota</taxon>
        <taxon>Bacilli</taxon>
        <taxon>Bacillales</taxon>
        <taxon>Paenibacillaceae</taxon>
        <taxon>Cohnella</taxon>
    </lineage>
</organism>
<dbReference type="SMART" id="SM00327">
    <property type="entry name" value="VWA"/>
    <property type="match status" value="1"/>
</dbReference>
<reference evidence="2 3" key="1">
    <citation type="submission" date="2018-07" db="EMBL/GenBank/DDBJ databases">
        <title>Genomic Encyclopedia of Type Strains, Phase III (KMG-III): the genomes of soil and plant-associated and newly described type strains.</title>
        <authorList>
            <person name="Whitman W."/>
        </authorList>
    </citation>
    <scope>NUCLEOTIDE SEQUENCE [LARGE SCALE GENOMIC DNA]</scope>
    <source>
        <strain evidence="2 3">CECT 7287</strain>
    </source>
</reference>